<evidence type="ECO:0000256" key="6">
    <source>
        <dbReference type="ARBA" id="ARBA00022692"/>
    </source>
</evidence>
<organism evidence="15 16">
    <name type="scientific">Crassostrea virginica</name>
    <name type="common">Eastern oyster</name>
    <dbReference type="NCBI Taxonomy" id="6565"/>
    <lineage>
        <taxon>Eukaryota</taxon>
        <taxon>Metazoa</taxon>
        <taxon>Spiralia</taxon>
        <taxon>Lophotrochozoa</taxon>
        <taxon>Mollusca</taxon>
        <taxon>Bivalvia</taxon>
        <taxon>Autobranchia</taxon>
        <taxon>Pteriomorphia</taxon>
        <taxon>Ostreida</taxon>
        <taxon>Ostreoidea</taxon>
        <taxon>Ostreidae</taxon>
        <taxon>Crassostrea</taxon>
    </lineage>
</organism>
<feature type="transmembrane region" description="Helical" evidence="14">
    <location>
        <begin position="234"/>
        <end position="256"/>
    </location>
</feature>
<evidence type="ECO:0000256" key="8">
    <source>
        <dbReference type="ARBA" id="ARBA00022989"/>
    </source>
</evidence>
<evidence type="ECO:0000256" key="13">
    <source>
        <dbReference type="ARBA" id="ARBA00047690"/>
    </source>
</evidence>
<comment type="similarity">
    <text evidence="2">Belongs to the UbiA prenyltransferase family.</text>
</comment>
<dbReference type="RefSeq" id="XP_022312911.1">
    <property type="nucleotide sequence ID" value="XM_022457203.1"/>
</dbReference>
<dbReference type="FunFam" id="1.10.357.140:FF:000004">
    <property type="entry name" value="Protoheme IX farnesyltransferase, mitochondrial"/>
    <property type="match status" value="1"/>
</dbReference>
<feature type="transmembrane region" description="Helical" evidence="14">
    <location>
        <begin position="167"/>
        <end position="184"/>
    </location>
</feature>
<evidence type="ECO:0000313" key="15">
    <source>
        <dbReference type="Proteomes" id="UP000694844"/>
    </source>
</evidence>
<keyword evidence="11 14" id="KW-0472">Membrane</keyword>
<keyword evidence="9" id="KW-0496">Mitochondrion</keyword>
<dbReference type="GO" id="GO:0031966">
    <property type="term" value="C:mitochondrial membrane"/>
    <property type="evidence" value="ECO:0007669"/>
    <property type="project" value="UniProtKB-SubCell"/>
</dbReference>
<dbReference type="PROSITE" id="PS00943">
    <property type="entry name" value="UBIA"/>
    <property type="match status" value="1"/>
</dbReference>
<feature type="transmembrane region" description="Helical" evidence="14">
    <location>
        <begin position="190"/>
        <end position="214"/>
    </location>
</feature>
<reference evidence="16" key="1">
    <citation type="submission" date="2025-08" db="UniProtKB">
        <authorList>
            <consortium name="RefSeq"/>
        </authorList>
    </citation>
    <scope>IDENTIFICATION</scope>
    <source>
        <tissue evidence="16">Whole sample</tissue>
    </source>
</reference>
<dbReference type="Pfam" id="PF01040">
    <property type="entry name" value="UbiA"/>
    <property type="match status" value="1"/>
</dbReference>
<dbReference type="GO" id="GO:0006784">
    <property type="term" value="P:heme A biosynthetic process"/>
    <property type="evidence" value="ECO:0007669"/>
    <property type="project" value="TreeGrafter"/>
</dbReference>
<evidence type="ECO:0000256" key="12">
    <source>
        <dbReference type="ARBA" id="ARBA00030253"/>
    </source>
</evidence>
<dbReference type="EC" id="2.5.1.141" evidence="3"/>
<dbReference type="NCBIfam" id="TIGR01473">
    <property type="entry name" value="cyoE_ctaB"/>
    <property type="match status" value="1"/>
</dbReference>
<sequence>MYRQCSHFSAWQIRKHFKSKILSSNNGLIAEIRSASVKTGLKSDEDYGKGSMFNDQETKIRYASNGQEKFPQKYKQVPLTLFVKKSKTLIMLDEISEKFTVTFPKSEDTLTIDIGPEDYAKLRSMMEKDKREQSPAHNPESITECIWQEMKTDNKKLMQYYLKLSKIRLTGLVVLTAMAGYAMAPAAFDPIGFTMVTLGTGLTSASANAINQFFEVPFDSQMNRTKNRVLVRGYLSPLHAVTFAAVSGSVGLVVLALGANPLTAAIGAFNLGLYTLVYTPMKRLTIANTWVGSVVGAVPPLMGWAACTGSLEPGAWIMAAIMFCWQFPHFNALSWNLRPDYSRAGYRMMSVVDPSLCKRVALRHTVGITGLCFLAPMVGLTTPLFPVMSLPLNLYFTYLGWKFYQQGDSSSSRKLFRFSLLHIPLLIVLMIVNKPLKKNNSKNSEDNHVTHSIDDQR</sequence>
<dbReference type="AlphaFoldDB" id="A0A8B8CE78"/>
<dbReference type="CDD" id="cd13957">
    <property type="entry name" value="PT_UbiA_Cox10"/>
    <property type="match status" value="1"/>
</dbReference>
<keyword evidence="15" id="KW-1185">Reference proteome</keyword>
<feature type="transmembrane region" description="Helical" evidence="14">
    <location>
        <begin position="415"/>
        <end position="432"/>
    </location>
</feature>
<proteinExistence type="inferred from homology"/>
<dbReference type="Gene3D" id="1.10.357.140">
    <property type="entry name" value="UbiA prenyltransferase"/>
    <property type="match status" value="1"/>
</dbReference>
<dbReference type="OrthoDB" id="5211at2759"/>
<evidence type="ECO:0000256" key="10">
    <source>
        <dbReference type="ARBA" id="ARBA00023133"/>
    </source>
</evidence>
<keyword evidence="5" id="KW-0808">Transferase</keyword>
<dbReference type="InterPro" id="IPR030470">
    <property type="entry name" value="UbiA_prenylTrfase_CS"/>
</dbReference>
<feature type="transmembrane region" description="Helical" evidence="14">
    <location>
        <begin position="290"/>
        <end position="311"/>
    </location>
</feature>
<evidence type="ECO:0000256" key="7">
    <source>
        <dbReference type="ARBA" id="ARBA00022946"/>
    </source>
</evidence>
<dbReference type="InterPro" id="IPR006369">
    <property type="entry name" value="Protohaem_IX_farnesylTrfase"/>
</dbReference>
<keyword evidence="7" id="KW-0809">Transit peptide</keyword>
<evidence type="ECO:0000256" key="3">
    <source>
        <dbReference type="ARBA" id="ARBA00012292"/>
    </source>
</evidence>
<dbReference type="HAMAP" id="MF_00154">
    <property type="entry name" value="CyoE_CtaB"/>
    <property type="match status" value="1"/>
</dbReference>
<keyword evidence="8 14" id="KW-1133">Transmembrane helix</keyword>
<evidence type="ECO:0000256" key="2">
    <source>
        <dbReference type="ARBA" id="ARBA00005985"/>
    </source>
</evidence>
<accession>A0A8B8CE78</accession>
<dbReference type="InterPro" id="IPR000537">
    <property type="entry name" value="UbiA_prenyltransferase"/>
</dbReference>
<evidence type="ECO:0000256" key="4">
    <source>
        <dbReference type="ARBA" id="ARBA00016335"/>
    </source>
</evidence>
<keyword evidence="10" id="KW-0350">Heme biosynthesis</keyword>
<evidence type="ECO:0000256" key="11">
    <source>
        <dbReference type="ARBA" id="ARBA00023136"/>
    </source>
</evidence>
<dbReference type="GeneID" id="111117954"/>
<protein>
    <recommendedName>
        <fullName evidence="4">Protoheme IX farnesyltransferase, mitochondrial</fullName>
        <ecNumber evidence="3">2.5.1.141</ecNumber>
    </recommendedName>
    <alternativeName>
        <fullName evidence="12">Heme O synthase</fullName>
    </alternativeName>
</protein>
<evidence type="ECO:0000256" key="5">
    <source>
        <dbReference type="ARBA" id="ARBA00022679"/>
    </source>
</evidence>
<evidence type="ECO:0000256" key="14">
    <source>
        <dbReference type="SAM" id="Phobius"/>
    </source>
</evidence>
<feature type="transmembrane region" description="Helical" evidence="14">
    <location>
        <begin position="317"/>
        <end position="337"/>
    </location>
</feature>
<name>A0A8B8CE78_CRAVI</name>
<evidence type="ECO:0000313" key="16">
    <source>
        <dbReference type="RefSeq" id="XP_022312911.1"/>
    </source>
</evidence>
<dbReference type="Proteomes" id="UP000694844">
    <property type="component" value="Chromosome 2"/>
</dbReference>
<dbReference type="KEGG" id="cvn:111117954"/>
<gene>
    <name evidence="16" type="primary">LOC111117954</name>
</gene>
<dbReference type="PANTHER" id="PTHR43448">
    <property type="entry name" value="PROTOHEME IX FARNESYLTRANSFERASE, MITOCHONDRIAL"/>
    <property type="match status" value="1"/>
</dbReference>
<comment type="catalytic activity">
    <reaction evidence="13">
        <text>heme b + (2E,6E)-farnesyl diphosphate + H2O = Fe(II)-heme o + diphosphate</text>
        <dbReference type="Rhea" id="RHEA:28070"/>
        <dbReference type="ChEBI" id="CHEBI:15377"/>
        <dbReference type="ChEBI" id="CHEBI:33019"/>
        <dbReference type="ChEBI" id="CHEBI:60344"/>
        <dbReference type="ChEBI" id="CHEBI:60530"/>
        <dbReference type="ChEBI" id="CHEBI:175763"/>
        <dbReference type="EC" id="2.5.1.141"/>
    </reaction>
</comment>
<evidence type="ECO:0000256" key="9">
    <source>
        <dbReference type="ARBA" id="ARBA00023128"/>
    </source>
</evidence>
<feature type="transmembrane region" description="Helical" evidence="14">
    <location>
        <begin position="262"/>
        <end position="278"/>
    </location>
</feature>
<evidence type="ECO:0000256" key="1">
    <source>
        <dbReference type="ARBA" id="ARBA00004225"/>
    </source>
</evidence>
<feature type="transmembrane region" description="Helical" evidence="14">
    <location>
        <begin position="368"/>
        <end position="395"/>
    </location>
</feature>
<dbReference type="PANTHER" id="PTHR43448:SF2">
    <property type="entry name" value="PROTOHEME IX FARNESYLTRANSFERASE, MITOCHONDRIAL"/>
    <property type="match status" value="1"/>
</dbReference>
<comment type="subcellular location">
    <subcellularLocation>
        <location evidence="1">Mitochondrion membrane</location>
        <topology evidence="1">Multi-pass membrane protein</topology>
    </subcellularLocation>
</comment>
<keyword evidence="6 14" id="KW-0812">Transmembrane</keyword>
<dbReference type="InterPro" id="IPR044878">
    <property type="entry name" value="UbiA_sf"/>
</dbReference>
<dbReference type="GO" id="GO:0008495">
    <property type="term" value="F:protoheme IX farnesyltransferase activity"/>
    <property type="evidence" value="ECO:0007669"/>
    <property type="project" value="UniProtKB-EC"/>
</dbReference>